<gene>
    <name evidence="1" type="ORF">NB703_000524</name>
</gene>
<protein>
    <recommendedName>
        <fullName evidence="3">Immunity protein 42 of polymorphic toxin system</fullName>
    </recommendedName>
</protein>
<proteinExistence type="predicted"/>
<evidence type="ECO:0000313" key="2">
    <source>
        <dbReference type="Proteomes" id="UP001208888"/>
    </source>
</evidence>
<accession>A0AAJ1FQ48</accession>
<name>A0AAJ1FQ48_PANAN</name>
<evidence type="ECO:0000313" key="1">
    <source>
        <dbReference type="EMBL" id="MCW0342431.1"/>
    </source>
</evidence>
<organism evidence="1 2">
    <name type="scientific">Pantoea ananas</name>
    <name type="common">Erwinia uredovora</name>
    <dbReference type="NCBI Taxonomy" id="553"/>
    <lineage>
        <taxon>Bacteria</taxon>
        <taxon>Pseudomonadati</taxon>
        <taxon>Pseudomonadota</taxon>
        <taxon>Gammaproteobacteria</taxon>
        <taxon>Enterobacterales</taxon>
        <taxon>Erwiniaceae</taxon>
        <taxon>Pantoea</taxon>
    </lineage>
</organism>
<dbReference type="InterPro" id="IPR028958">
    <property type="entry name" value="Imm42"/>
</dbReference>
<evidence type="ECO:0008006" key="3">
    <source>
        <dbReference type="Google" id="ProtNLM"/>
    </source>
</evidence>
<dbReference type="RefSeq" id="WP_071994883.1">
    <property type="nucleotide sequence ID" value="NZ_CP060818.1"/>
</dbReference>
<dbReference type="AlphaFoldDB" id="A0AAJ1FQ48"/>
<dbReference type="Pfam" id="PF15593">
    <property type="entry name" value="Imm42"/>
    <property type="match status" value="1"/>
</dbReference>
<sequence>MIFGDPYRFAIWVEHVPQWGCSYKNGLFHLVINGNLYPGELRTSTLSTDLYEITDSDSALMSLPENNKIFQLNTKDAFKELFSLAYPEASKEDEYPNQFFDYCIPSSNVSSFGGYFFAVASDASLRIIGGVTERLVKDRNEDKNIWEDIDEPLLEDITLPKDEIKKS</sequence>
<comment type="caution">
    <text evidence="1">The sequence shown here is derived from an EMBL/GenBank/DDBJ whole genome shotgun (WGS) entry which is preliminary data.</text>
</comment>
<dbReference type="EMBL" id="JANFVX010000001">
    <property type="protein sequence ID" value="MCW0342431.1"/>
    <property type="molecule type" value="Genomic_DNA"/>
</dbReference>
<dbReference type="Proteomes" id="UP001208888">
    <property type="component" value="Unassembled WGS sequence"/>
</dbReference>
<reference evidence="1" key="1">
    <citation type="submission" date="2022-06" db="EMBL/GenBank/DDBJ databases">
        <title>Dynamics of rice microbiomes reveals core vertical transmitted seed endophytes.</title>
        <authorList>
            <person name="Liao K."/>
            <person name="Zhang X."/>
        </authorList>
    </citation>
    <scope>NUCLEOTIDE SEQUENCE</scope>
    <source>
        <strain evidence="1">JT1-17</strain>
    </source>
</reference>